<feature type="binding site" evidence="20">
    <location>
        <position position="175"/>
    </location>
    <ligand>
        <name>Mg(2+)</name>
        <dbReference type="ChEBI" id="CHEBI:18420"/>
    </ligand>
</feature>
<dbReference type="Gene3D" id="3.10.520.10">
    <property type="entry name" value="ApbE-like domains"/>
    <property type="match status" value="1"/>
</dbReference>
<evidence type="ECO:0000256" key="5">
    <source>
        <dbReference type="ARBA" id="ARBA00022519"/>
    </source>
</evidence>
<evidence type="ECO:0000256" key="12">
    <source>
        <dbReference type="ARBA" id="ARBA00023136"/>
    </source>
</evidence>
<dbReference type="Proteomes" id="UP000006755">
    <property type="component" value="Unassembled WGS sequence"/>
</dbReference>
<evidence type="ECO:0000256" key="4">
    <source>
        <dbReference type="ARBA" id="ARBA00022475"/>
    </source>
</evidence>
<feature type="signal peptide" evidence="21">
    <location>
        <begin position="1"/>
        <end position="26"/>
    </location>
</feature>
<comment type="function">
    <text evidence="17">Flavin transferase that catalyzes the transfer of the FMN moiety of FAD and its covalent binding to the hydroxyl group of a threonine residue in a target flavoprotein such as NqrB and NqrC, two subunits of the NQR complex.</text>
</comment>
<dbReference type="InterPro" id="IPR024932">
    <property type="entry name" value="ApbE"/>
</dbReference>
<name>K2IQA9_9GAMM</name>
<comment type="caution">
    <text evidence="22">The sequence shown here is derived from an EMBL/GenBank/DDBJ whole genome shotgun (WGS) entry which is preliminary data.</text>
</comment>
<dbReference type="GO" id="GO:0005886">
    <property type="term" value="C:plasma membrane"/>
    <property type="evidence" value="ECO:0007669"/>
    <property type="project" value="UniProtKB-SubCell"/>
</dbReference>
<evidence type="ECO:0000256" key="1">
    <source>
        <dbReference type="ARBA" id="ARBA00008282"/>
    </source>
</evidence>
<evidence type="ECO:0000256" key="6">
    <source>
        <dbReference type="ARBA" id="ARBA00022630"/>
    </source>
</evidence>
<sequence>MRSNAVIKWLALGLAFLLGACSQPPAEVKLAGRTMGTGYHVSFFHDGTLALPADIQAEIDARLVEVNNQMSHYQGDSEISLFNASTSTVPFKISPGFAKVVGEALRIGRLSGGAYDITLGPVVNLWSFGPEKRPDQVPSDQELAQRLSEVGQDKLHLSGNELVKDRGDINLNLSSIAKGYGVDVVAEYLESLGIEDYVVEIGGELRSHGSKPQQQPWRIAIEKPSDGEQAIQEVVTPGNMAVATSGDYRNYFEENGVRYSHLIDARTGKPIQNRLVSVTVLAPSCMEADGMSTAISVLGPEQGLALAKDQGLAVFMIVKTDSGFEERYTDAFKPYLVARD</sequence>
<keyword evidence="5 21" id="KW-0997">Cell inner membrane</keyword>
<protein>
    <recommendedName>
        <fullName evidence="3 19">FAD:protein FMN transferase</fullName>
        <ecNumber evidence="2 19">2.7.1.180</ecNumber>
    </recommendedName>
    <alternativeName>
        <fullName evidence="15 19">Flavin transferase</fullName>
    </alternativeName>
</protein>
<evidence type="ECO:0000256" key="21">
    <source>
        <dbReference type="RuleBase" id="RU363002"/>
    </source>
</evidence>
<dbReference type="eggNOG" id="COG1477">
    <property type="taxonomic scope" value="Bacteria"/>
</dbReference>
<comment type="cofactor">
    <cofactor evidence="20">
        <name>Mg(2+)</name>
        <dbReference type="ChEBI" id="CHEBI:18420"/>
    </cofactor>
    <cofactor evidence="20">
        <name>Mn(2+)</name>
        <dbReference type="ChEBI" id="CHEBI:29035"/>
    </cofactor>
    <text evidence="20">Magnesium. Can also use manganese.</text>
</comment>
<feature type="binding site" evidence="20">
    <location>
        <position position="289"/>
    </location>
    <ligand>
        <name>Mg(2+)</name>
        <dbReference type="ChEBI" id="CHEBI:18420"/>
    </ligand>
</feature>
<keyword evidence="8 19" id="KW-0479">Metal-binding</keyword>
<dbReference type="STRING" id="745411.B3C1_11032"/>
<dbReference type="OrthoDB" id="9778595at2"/>
<gene>
    <name evidence="22" type="ORF">B3C1_11032</name>
</gene>
<dbReference type="RefSeq" id="WP_008484866.1">
    <property type="nucleotide sequence ID" value="NZ_AMRI01000014.1"/>
</dbReference>
<dbReference type="PANTHER" id="PTHR30040:SF2">
    <property type="entry name" value="FAD:PROTEIN FMN TRANSFERASE"/>
    <property type="match status" value="1"/>
</dbReference>
<dbReference type="InterPro" id="IPR003374">
    <property type="entry name" value="ApbE-like_sf"/>
</dbReference>
<dbReference type="SUPFAM" id="SSF143631">
    <property type="entry name" value="ApbE-like"/>
    <property type="match status" value="1"/>
</dbReference>
<evidence type="ECO:0000256" key="20">
    <source>
        <dbReference type="PIRSR" id="PIRSR006268-2"/>
    </source>
</evidence>
<keyword evidence="12" id="KW-0472">Membrane</keyword>
<dbReference type="FunFam" id="3.10.520.10:FF:000001">
    <property type="entry name" value="FAD:protein FMN transferase"/>
    <property type="match status" value="1"/>
</dbReference>
<comment type="similarity">
    <text evidence="1 19 21">Belongs to the ApbE family.</text>
</comment>
<keyword evidence="11 19" id="KW-0460">Magnesium</keyword>
<feature type="binding site" evidence="20">
    <location>
        <position position="293"/>
    </location>
    <ligand>
        <name>Mg(2+)</name>
        <dbReference type="ChEBI" id="CHEBI:18420"/>
    </ligand>
</feature>
<keyword evidence="14 21" id="KW-0449">Lipoprotein</keyword>
<keyword evidence="7 19" id="KW-0808">Transferase</keyword>
<keyword evidence="9 21" id="KW-0732">Signal</keyword>
<keyword evidence="4" id="KW-1003">Cell membrane</keyword>
<evidence type="ECO:0000256" key="13">
    <source>
        <dbReference type="ARBA" id="ARBA00023139"/>
    </source>
</evidence>
<evidence type="ECO:0000256" key="9">
    <source>
        <dbReference type="ARBA" id="ARBA00022729"/>
    </source>
</evidence>
<comment type="subcellular location">
    <subcellularLocation>
        <location evidence="18 21">Cell inner membrane</location>
        <topology evidence="18 21">Lipid-anchor</topology>
        <orientation evidence="18 21">Periplasmic side</orientation>
    </subcellularLocation>
</comment>
<keyword evidence="10 19" id="KW-0274">FAD</keyword>
<evidence type="ECO:0000256" key="17">
    <source>
        <dbReference type="ARBA" id="ARBA00053908"/>
    </source>
</evidence>
<evidence type="ECO:0000256" key="3">
    <source>
        <dbReference type="ARBA" id="ARBA00016337"/>
    </source>
</evidence>
<feature type="chain" id="PRO_5005969183" description="FAD:protein FMN transferase" evidence="21">
    <location>
        <begin position="27"/>
        <end position="340"/>
    </location>
</feature>
<accession>K2IQA9</accession>
<keyword evidence="13" id="KW-0564">Palmitate</keyword>
<organism evidence="22 23">
    <name type="scientific">Gallaecimonas xiamenensis 3-C-1</name>
    <dbReference type="NCBI Taxonomy" id="745411"/>
    <lineage>
        <taxon>Bacteria</taxon>
        <taxon>Pseudomonadati</taxon>
        <taxon>Pseudomonadota</taxon>
        <taxon>Gammaproteobacteria</taxon>
        <taxon>Enterobacterales</taxon>
        <taxon>Gallaecimonadaceae</taxon>
        <taxon>Gallaecimonas</taxon>
    </lineage>
</organism>
<evidence type="ECO:0000256" key="7">
    <source>
        <dbReference type="ARBA" id="ARBA00022679"/>
    </source>
</evidence>
<evidence type="ECO:0000256" key="16">
    <source>
        <dbReference type="ARBA" id="ARBA00048540"/>
    </source>
</evidence>
<evidence type="ECO:0000256" key="14">
    <source>
        <dbReference type="ARBA" id="ARBA00023288"/>
    </source>
</evidence>
<reference evidence="22 23" key="1">
    <citation type="journal article" date="2012" name="J. Bacteriol.">
        <title>Genome Sequence of Gallaecimonas xiamenensis Type Strain 3-C-1.</title>
        <authorList>
            <person name="Lai Q."/>
            <person name="Wang L."/>
            <person name="Wang W."/>
            <person name="Shao Z."/>
        </authorList>
    </citation>
    <scope>NUCLEOTIDE SEQUENCE [LARGE SCALE GENOMIC DNA]</scope>
    <source>
        <strain evidence="22 23">3-C-1</strain>
    </source>
</reference>
<proteinExistence type="inferred from homology"/>
<keyword evidence="23" id="KW-1185">Reference proteome</keyword>
<dbReference type="AlphaFoldDB" id="K2IQA9"/>
<dbReference type="GO" id="GO:0016740">
    <property type="term" value="F:transferase activity"/>
    <property type="evidence" value="ECO:0007669"/>
    <property type="project" value="UniProtKB-UniRule"/>
</dbReference>
<evidence type="ECO:0000256" key="10">
    <source>
        <dbReference type="ARBA" id="ARBA00022827"/>
    </source>
</evidence>
<dbReference type="EMBL" id="AMRI01000014">
    <property type="protein sequence ID" value="EKE72361.1"/>
    <property type="molecule type" value="Genomic_DNA"/>
</dbReference>
<dbReference type="PROSITE" id="PS51257">
    <property type="entry name" value="PROKAR_LIPOPROTEIN"/>
    <property type="match status" value="1"/>
</dbReference>
<evidence type="ECO:0000256" key="18">
    <source>
        <dbReference type="ARBA" id="ARBA00060485"/>
    </source>
</evidence>
<dbReference type="GO" id="GO:0046872">
    <property type="term" value="F:metal ion binding"/>
    <property type="evidence" value="ECO:0007669"/>
    <property type="project" value="UniProtKB-UniRule"/>
</dbReference>
<dbReference type="EC" id="2.7.1.180" evidence="2 19"/>
<dbReference type="Pfam" id="PF02424">
    <property type="entry name" value="ApbE"/>
    <property type="match status" value="1"/>
</dbReference>
<dbReference type="PIRSF" id="PIRSF006268">
    <property type="entry name" value="ApbE"/>
    <property type="match status" value="1"/>
</dbReference>
<evidence type="ECO:0000256" key="8">
    <source>
        <dbReference type="ARBA" id="ARBA00022723"/>
    </source>
</evidence>
<evidence type="ECO:0000313" key="23">
    <source>
        <dbReference type="Proteomes" id="UP000006755"/>
    </source>
</evidence>
<keyword evidence="6 19" id="KW-0285">Flavoprotein</keyword>
<evidence type="ECO:0000256" key="2">
    <source>
        <dbReference type="ARBA" id="ARBA00011955"/>
    </source>
</evidence>
<comment type="catalytic activity">
    <reaction evidence="16 19 21">
        <text>L-threonyl-[protein] + FAD = FMN-L-threonyl-[protein] + AMP + H(+)</text>
        <dbReference type="Rhea" id="RHEA:36847"/>
        <dbReference type="Rhea" id="RHEA-COMP:11060"/>
        <dbReference type="Rhea" id="RHEA-COMP:11061"/>
        <dbReference type="ChEBI" id="CHEBI:15378"/>
        <dbReference type="ChEBI" id="CHEBI:30013"/>
        <dbReference type="ChEBI" id="CHEBI:57692"/>
        <dbReference type="ChEBI" id="CHEBI:74257"/>
        <dbReference type="ChEBI" id="CHEBI:456215"/>
        <dbReference type="EC" id="2.7.1.180"/>
    </reaction>
</comment>
<evidence type="ECO:0000313" key="22">
    <source>
        <dbReference type="EMBL" id="EKE72361.1"/>
    </source>
</evidence>
<dbReference type="PATRIC" id="fig|745411.4.peg.2166"/>
<evidence type="ECO:0000256" key="19">
    <source>
        <dbReference type="PIRNR" id="PIRNR006268"/>
    </source>
</evidence>
<evidence type="ECO:0000256" key="15">
    <source>
        <dbReference type="ARBA" id="ARBA00031306"/>
    </source>
</evidence>
<dbReference type="PANTHER" id="PTHR30040">
    <property type="entry name" value="THIAMINE BIOSYNTHESIS LIPOPROTEIN APBE"/>
    <property type="match status" value="1"/>
</dbReference>
<evidence type="ECO:0000256" key="11">
    <source>
        <dbReference type="ARBA" id="ARBA00022842"/>
    </source>
</evidence>